<dbReference type="Proteomes" id="UP001221142">
    <property type="component" value="Unassembled WGS sequence"/>
</dbReference>
<comment type="caution">
    <text evidence="1">The sequence shown here is derived from an EMBL/GenBank/DDBJ whole genome shotgun (WGS) entry which is preliminary data.</text>
</comment>
<name>A0AAD7BBR6_9AGAR</name>
<accession>A0AAD7BBR6</accession>
<dbReference type="AlphaFoldDB" id="A0AAD7BBR6"/>
<proteinExistence type="predicted"/>
<organism evidence="1 2">
    <name type="scientific">Roridomyces roridus</name>
    <dbReference type="NCBI Taxonomy" id="1738132"/>
    <lineage>
        <taxon>Eukaryota</taxon>
        <taxon>Fungi</taxon>
        <taxon>Dikarya</taxon>
        <taxon>Basidiomycota</taxon>
        <taxon>Agaricomycotina</taxon>
        <taxon>Agaricomycetes</taxon>
        <taxon>Agaricomycetidae</taxon>
        <taxon>Agaricales</taxon>
        <taxon>Marasmiineae</taxon>
        <taxon>Mycenaceae</taxon>
        <taxon>Roridomyces</taxon>
    </lineage>
</organism>
<gene>
    <name evidence="1" type="ORF">FB45DRAFT_873377</name>
</gene>
<dbReference type="EMBL" id="JARKIF010000023">
    <property type="protein sequence ID" value="KAJ7616103.1"/>
    <property type="molecule type" value="Genomic_DNA"/>
</dbReference>
<keyword evidence="2" id="KW-1185">Reference proteome</keyword>
<evidence type="ECO:0000313" key="2">
    <source>
        <dbReference type="Proteomes" id="UP001221142"/>
    </source>
</evidence>
<evidence type="ECO:0000313" key="1">
    <source>
        <dbReference type="EMBL" id="KAJ7616103.1"/>
    </source>
</evidence>
<protein>
    <submittedName>
        <fullName evidence="1">Uncharacterized protein</fullName>
    </submittedName>
</protein>
<sequence length="401" mass="44184">MYTIRTREGSLYHSDSGHVTCMAALYTKKTTEKSTQPCRWKSFCSGHTLVCQETTQPINKFLVPVGRLGGVTEAALTMSDGLMPYDAGPKSHIIPGIPLTTQTAWETQIASGMLAFGLLGHSNRKSKHSTDQGPEILMYPLGAPASGFQGKCGALRTHPGGDFVSNVLQDCTVGVKSQISLILTAKIFLQFFLTVLLAVVHALLQACPHARGPGSSVTKLKSSYSKFTRKISAAKRKCTAATIKSCNDVKKLPNFWPDQILKERELSNHKRFFIRKFSYVTGSQAKILPHRGMTPQILIPNYEPQIIFGQPQLHRKYSREVIPITTTVRDLKSQHFEYTLATAAIPGPVALPLIDGSRRSALDGENGDCKGSENGKERYEYLKPSLCTTLLWDNSESQLLQ</sequence>
<reference evidence="1" key="1">
    <citation type="submission" date="2023-03" db="EMBL/GenBank/DDBJ databases">
        <title>Massive genome expansion in bonnet fungi (Mycena s.s.) driven by repeated elements and novel gene families across ecological guilds.</title>
        <authorList>
            <consortium name="Lawrence Berkeley National Laboratory"/>
            <person name="Harder C.B."/>
            <person name="Miyauchi S."/>
            <person name="Viragh M."/>
            <person name="Kuo A."/>
            <person name="Thoen E."/>
            <person name="Andreopoulos B."/>
            <person name="Lu D."/>
            <person name="Skrede I."/>
            <person name="Drula E."/>
            <person name="Henrissat B."/>
            <person name="Morin E."/>
            <person name="Kohler A."/>
            <person name="Barry K."/>
            <person name="LaButti K."/>
            <person name="Morin E."/>
            <person name="Salamov A."/>
            <person name="Lipzen A."/>
            <person name="Mereny Z."/>
            <person name="Hegedus B."/>
            <person name="Baldrian P."/>
            <person name="Stursova M."/>
            <person name="Weitz H."/>
            <person name="Taylor A."/>
            <person name="Grigoriev I.V."/>
            <person name="Nagy L.G."/>
            <person name="Martin F."/>
            <person name="Kauserud H."/>
        </authorList>
    </citation>
    <scope>NUCLEOTIDE SEQUENCE</scope>
    <source>
        <strain evidence="1">9284</strain>
    </source>
</reference>